<dbReference type="EMBL" id="CP076643">
    <property type="protein sequence ID" value="QXO18246.1"/>
    <property type="molecule type" value="Genomic_DNA"/>
</dbReference>
<name>A0A975UBZ4_9VIBR</name>
<organism evidence="5 6">
    <name type="scientific">Vibrio ostreae</name>
    <dbReference type="NCBI Taxonomy" id="2841925"/>
    <lineage>
        <taxon>Bacteria</taxon>
        <taxon>Pseudomonadati</taxon>
        <taxon>Pseudomonadota</taxon>
        <taxon>Gammaproteobacteria</taxon>
        <taxon>Vibrionales</taxon>
        <taxon>Vibrionaceae</taxon>
        <taxon>Vibrio</taxon>
    </lineage>
</organism>
<comment type="similarity">
    <text evidence="1">Belongs to the acetyltransferase family.</text>
</comment>
<dbReference type="GO" id="GO:0008080">
    <property type="term" value="F:N-acetyltransferase activity"/>
    <property type="evidence" value="ECO:0007669"/>
    <property type="project" value="UniProtKB-ARBA"/>
</dbReference>
<evidence type="ECO:0000256" key="1">
    <source>
        <dbReference type="ARBA" id="ARBA00008694"/>
    </source>
</evidence>
<evidence type="ECO:0000313" key="5">
    <source>
        <dbReference type="EMBL" id="QXO18246.1"/>
    </source>
</evidence>
<reference evidence="5" key="1">
    <citation type="submission" date="2021-06" db="EMBL/GenBank/DDBJ databases">
        <title>Vibrio nov. sp., novel gut bacterium isolated from Yellow Sea oyster.</title>
        <authorList>
            <person name="Muhammad N."/>
            <person name="Nguyen T.H."/>
            <person name="Lee Y.-J."/>
            <person name="Ko J."/>
            <person name="Kim S.-G."/>
        </authorList>
    </citation>
    <scope>NUCLEOTIDE SEQUENCE</scope>
    <source>
        <strain evidence="5">OG9-811</strain>
    </source>
</reference>
<accession>A0A975UBZ4</accession>
<dbReference type="FunFam" id="3.40.630.30:FF:000064">
    <property type="entry name" value="GNAT family acetyltransferase"/>
    <property type="match status" value="1"/>
</dbReference>
<dbReference type="KEGG" id="vos:KNV97_08155"/>
<feature type="domain" description="N-acetyltransferase" evidence="4">
    <location>
        <begin position="26"/>
        <end position="181"/>
    </location>
</feature>
<dbReference type="AlphaFoldDB" id="A0A975UBZ4"/>
<dbReference type="InterPro" id="IPR051016">
    <property type="entry name" value="Diverse_Substrate_AcTransf"/>
</dbReference>
<protein>
    <submittedName>
        <fullName evidence="5">GNAT family N-acetyltransferase</fullName>
    </submittedName>
</protein>
<proteinExistence type="inferred from homology"/>
<evidence type="ECO:0000256" key="3">
    <source>
        <dbReference type="ARBA" id="ARBA00023315"/>
    </source>
</evidence>
<dbReference type="PANTHER" id="PTHR10545:SF29">
    <property type="entry name" value="GH14572P-RELATED"/>
    <property type="match status" value="1"/>
</dbReference>
<dbReference type="Proteomes" id="UP000694232">
    <property type="component" value="Chromosome 1"/>
</dbReference>
<dbReference type="Pfam" id="PF00583">
    <property type="entry name" value="Acetyltransf_1"/>
    <property type="match status" value="1"/>
</dbReference>
<dbReference type="PROSITE" id="PS51186">
    <property type="entry name" value="GNAT"/>
    <property type="match status" value="1"/>
</dbReference>
<keyword evidence="6" id="KW-1185">Reference proteome</keyword>
<evidence type="ECO:0000313" key="6">
    <source>
        <dbReference type="Proteomes" id="UP000694232"/>
    </source>
</evidence>
<evidence type="ECO:0000259" key="4">
    <source>
        <dbReference type="PROSITE" id="PS51186"/>
    </source>
</evidence>
<evidence type="ECO:0000256" key="2">
    <source>
        <dbReference type="ARBA" id="ARBA00022679"/>
    </source>
</evidence>
<keyword evidence="3" id="KW-0012">Acyltransferase</keyword>
<sequence length="182" mass="20842">MNTMHLNHNVRVDILFIHHKERKVVMNIRPATLGDVRVILVFIKELAQYEEALHCVQANEADIVASLFSSTATAKALICEVEGRPVGYAVYFFNYSTWLGKNGLYLEDLYVTPAYRSCGAGKRLMKTLAEIALENNCGRFEWSVLHWNQPAIDFYQHIGAEEQSEWRIYRLTGEALQQFAEA</sequence>
<dbReference type="CDD" id="cd04301">
    <property type="entry name" value="NAT_SF"/>
    <property type="match status" value="1"/>
</dbReference>
<keyword evidence="2" id="KW-0808">Transferase</keyword>
<gene>
    <name evidence="5" type="ORF">KNV97_08155</name>
</gene>
<dbReference type="PANTHER" id="PTHR10545">
    <property type="entry name" value="DIAMINE N-ACETYLTRANSFERASE"/>
    <property type="match status" value="1"/>
</dbReference>
<dbReference type="InterPro" id="IPR000182">
    <property type="entry name" value="GNAT_dom"/>
</dbReference>